<feature type="domain" description="PTS EIIA type-4" evidence="2">
    <location>
        <begin position="10"/>
        <end position="130"/>
    </location>
</feature>
<dbReference type="PROSITE" id="PS51096">
    <property type="entry name" value="PTS_EIIA_TYPE_4"/>
    <property type="match status" value="1"/>
</dbReference>
<keyword evidence="1" id="KW-0808">Transferase</keyword>
<dbReference type="InterPro" id="IPR051471">
    <property type="entry name" value="Bacterial_PTS_sugar_comp"/>
</dbReference>
<dbReference type="Pfam" id="PF03610">
    <property type="entry name" value="EIIA-man"/>
    <property type="match status" value="1"/>
</dbReference>
<evidence type="ECO:0000256" key="1">
    <source>
        <dbReference type="ARBA" id="ARBA00022679"/>
    </source>
</evidence>
<dbReference type="InterPro" id="IPR036662">
    <property type="entry name" value="PTS_EIIA_man-typ_sf"/>
</dbReference>
<protein>
    <recommendedName>
        <fullName evidence="2">PTS EIIA type-4 domain-containing protein</fullName>
    </recommendedName>
</protein>
<sequence length="139" mass="15030">MKQENFVENIPGILLLSHGPFCQALLESAQMIGGEAVNVVALPLLENASIDEYGEKAMQTFKQMPEGSIVLFDLASGTPFNQMMMKSGGEEFPGLCGMNLPVLLEAMTMREAMKGSELVALLEESAKAAVVNIKSFFEP</sequence>
<dbReference type="SUPFAM" id="SSF53062">
    <property type="entry name" value="PTS system fructose IIA component-like"/>
    <property type="match status" value="1"/>
</dbReference>
<evidence type="ECO:0000313" key="3">
    <source>
        <dbReference type="EMBL" id="MEQ2511156.1"/>
    </source>
</evidence>
<dbReference type="Gene3D" id="3.40.50.510">
    <property type="entry name" value="Phosphotransferase system, mannose-type IIA component"/>
    <property type="match status" value="1"/>
</dbReference>
<dbReference type="EMBL" id="JBBMFF010000217">
    <property type="protein sequence ID" value="MEQ2511156.1"/>
    <property type="molecule type" value="Genomic_DNA"/>
</dbReference>
<proteinExistence type="predicted"/>
<dbReference type="InterPro" id="IPR004701">
    <property type="entry name" value="PTS_EIIA_man-typ"/>
</dbReference>
<organism evidence="3 4">
    <name type="scientific">Faecousia intestinalis</name>
    <dbReference type="NCBI Taxonomy" id="3133167"/>
    <lineage>
        <taxon>Bacteria</taxon>
        <taxon>Bacillati</taxon>
        <taxon>Bacillota</taxon>
        <taxon>Clostridia</taxon>
        <taxon>Eubacteriales</taxon>
        <taxon>Oscillospiraceae</taxon>
        <taxon>Faecousia</taxon>
    </lineage>
</organism>
<accession>A0ABV1G708</accession>
<keyword evidence="4" id="KW-1185">Reference proteome</keyword>
<name>A0ABV1G708_9FIRM</name>
<dbReference type="RefSeq" id="WP_349135868.1">
    <property type="nucleotide sequence ID" value="NZ_JBBMFF010000217.1"/>
</dbReference>
<reference evidence="3 4" key="1">
    <citation type="submission" date="2024-03" db="EMBL/GenBank/DDBJ databases">
        <title>Human intestinal bacterial collection.</title>
        <authorList>
            <person name="Pauvert C."/>
            <person name="Hitch T.C.A."/>
            <person name="Clavel T."/>
        </authorList>
    </citation>
    <scope>NUCLEOTIDE SEQUENCE [LARGE SCALE GENOMIC DNA]</scope>
    <source>
        <strain evidence="3 4">CLA-AA-H192</strain>
    </source>
</reference>
<gene>
    <name evidence="3" type="ORF">WMO66_07845</name>
</gene>
<dbReference type="PANTHER" id="PTHR33799">
    <property type="entry name" value="PTS PERMEASE-RELATED-RELATED"/>
    <property type="match status" value="1"/>
</dbReference>
<evidence type="ECO:0000259" key="2">
    <source>
        <dbReference type="PROSITE" id="PS51096"/>
    </source>
</evidence>
<evidence type="ECO:0000313" key="4">
    <source>
        <dbReference type="Proteomes" id="UP001491552"/>
    </source>
</evidence>
<dbReference type="Proteomes" id="UP001491552">
    <property type="component" value="Unassembled WGS sequence"/>
</dbReference>
<dbReference type="PANTHER" id="PTHR33799:SF1">
    <property type="entry name" value="PTS SYSTEM MANNOSE-SPECIFIC EIIAB COMPONENT-RELATED"/>
    <property type="match status" value="1"/>
</dbReference>
<comment type="caution">
    <text evidence="3">The sequence shown here is derived from an EMBL/GenBank/DDBJ whole genome shotgun (WGS) entry which is preliminary data.</text>
</comment>